<name>B3JJ75_9BACT</name>
<keyword evidence="1" id="KW-0472">Membrane</keyword>
<protein>
    <submittedName>
        <fullName evidence="2">Uncharacterized protein</fullName>
    </submittedName>
</protein>
<feature type="transmembrane region" description="Helical" evidence="1">
    <location>
        <begin position="43"/>
        <end position="67"/>
    </location>
</feature>
<evidence type="ECO:0000256" key="1">
    <source>
        <dbReference type="SAM" id="Phobius"/>
    </source>
</evidence>
<keyword evidence="1" id="KW-0812">Transmembrane</keyword>
<accession>B3JJ75</accession>
<dbReference type="AlphaFoldDB" id="B3JJ75"/>
<feature type="non-terminal residue" evidence="2">
    <location>
        <position position="98"/>
    </location>
</feature>
<feature type="transmembrane region" description="Helical" evidence="1">
    <location>
        <begin position="12"/>
        <end position="31"/>
    </location>
</feature>
<dbReference type="HOGENOM" id="CLU_2338291_0_0_10"/>
<dbReference type="EMBL" id="ABIY02000085">
    <property type="protein sequence ID" value="EDV00975.1"/>
    <property type="molecule type" value="Genomic_DNA"/>
</dbReference>
<dbReference type="Proteomes" id="UP000003146">
    <property type="component" value="Unassembled WGS sequence"/>
</dbReference>
<keyword evidence="1" id="KW-1133">Transmembrane helix</keyword>
<organism evidence="2 3">
    <name type="scientific">Phocaeicola coprocola DSM 17136</name>
    <dbReference type="NCBI Taxonomy" id="470145"/>
    <lineage>
        <taxon>Bacteria</taxon>
        <taxon>Pseudomonadati</taxon>
        <taxon>Bacteroidota</taxon>
        <taxon>Bacteroidia</taxon>
        <taxon>Bacteroidales</taxon>
        <taxon>Bacteroidaceae</taxon>
        <taxon>Phocaeicola</taxon>
    </lineage>
</organism>
<dbReference type="eggNOG" id="ENOG502ZBEA">
    <property type="taxonomic scope" value="Bacteria"/>
</dbReference>
<evidence type="ECO:0000313" key="3">
    <source>
        <dbReference type="Proteomes" id="UP000003146"/>
    </source>
</evidence>
<comment type="caution">
    <text evidence="2">The sequence shown here is derived from an EMBL/GenBank/DDBJ whole genome shotgun (WGS) entry which is preliminary data.</text>
</comment>
<reference evidence="2 3" key="1">
    <citation type="submission" date="2008-04" db="EMBL/GenBank/DDBJ databases">
        <title>Draft genome sequence of Bacteroides coprocola (DSM 17136).</title>
        <authorList>
            <person name="Sudarsanam P."/>
            <person name="Ley R."/>
            <person name="Guruge J."/>
            <person name="Turnbaugh P.J."/>
            <person name="Mahowald M."/>
            <person name="Liep D."/>
            <person name="Gordon J."/>
        </authorList>
    </citation>
    <scope>NUCLEOTIDE SEQUENCE [LARGE SCALE GENOMIC DNA]</scope>
    <source>
        <strain evidence="2 3">DSM 17136</strain>
    </source>
</reference>
<reference evidence="2 3" key="2">
    <citation type="submission" date="2008-04" db="EMBL/GenBank/DDBJ databases">
        <authorList>
            <person name="Fulton L."/>
            <person name="Clifton S."/>
            <person name="Fulton B."/>
            <person name="Xu J."/>
            <person name="Minx P."/>
            <person name="Pepin K.H."/>
            <person name="Johnson M."/>
            <person name="Thiruvilangam P."/>
            <person name="Bhonagiri V."/>
            <person name="Nash W.E."/>
            <person name="Mardis E.R."/>
            <person name="Wilson R.K."/>
        </authorList>
    </citation>
    <scope>NUCLEOTIDE SEQUENCE [LARGE SCALE GENOMIC DNA]</scope>
    <source>
        <strain evidence="2 3">DSM 17136</strain>
    </source>
</reference>
<evidence type="ECO:0000313" key="2">
    <source>
        <dbReference type="EMBL" id="EDV00975.1"/>
    </source>
</evidence>
<sequence length="98" mass="11285">MEPSVKDKHIILGFVGFAILLISSIATLIVAEKFNQDTFVRLIVFVCSNLLGWLLYFSFQTVIFDTYEIYRIKFGRKKTPAEITEIQEDQSQDAHKPV</sequence>
<proteinExistence type="predicted"/>
<gene>
    <name evidence="2" type="ORF">BACCOP_01940</name>
</gene>